<feature type="region of interest" description="Disordered" evidence="1">
    <location>
        <begin position="1"/>
        <end position="86"/>
    </location>
</feature>
<evidence type="ECO:0000313" key="3">
    <source>
        <dbReference type="Proteomes" id="UP000729402"/>
    </source>
</evidence>
<reference evidence="2" key="2">
    <citation type="submission" date="2021-02" db="EMBL/GenBank/DDBJ databases">
        <authorList>
            <person name="Kimball J.A."/>
            <person name="Haas M.W."/>
            <person name="Macchietto M."/>
            <person name="Kono T."/>
            <person name="Duquette J."/>
            <person name="Shao M."/>
        </authorList>
    </citation>
    <scope>NUCLEOTIDE SEQUENCE</scope>
    <source>
        <tissue evidence="2">Fresh leaf tissue</tissue>
    </source>
</reference>
<sequence length="86" mass="8753">MLGSLEPVVRRGQTTSSNYGRGNAAKSSDSKGQAARSDNGGRQATKSGGNRGASSQIQRPLLAADPAHPTPQPPPPLASSPQCALM</sequence>
<evidence type="ECO:0000256" key="1">
    <source>
        <dbReference type="SAM" id="MobiDB-lite"/>
    </source>
</evidence>
<feature type="compositionally biased region" description="Polar residues" evidence="1">
    <location>
        <begin position="40"/>
        <end position="58"/>
    </location>
</feature>
<feature type="compositionally biased region" description="Polar residues" evidence="1">
    <location>
        <begin position="12"/>
        <end position="31"/>
    </location>
</feature>
<dbReference type="EMBL" id="JAAALK010000288">
    <property type="protein sequence ID" value="KAG8052943.1"/>
    <property type="molecule type" value="Genomic_DNA"/>
</dbReference>
<keyword evidence="3" id="KW-1185">Reference proteome</keyword>
<name>A0A8J5RX31_ZIZPA</name>
<protein>
    <submittedName>
        <fullName evidence="2">Uncharacterized protein</fullName>
    </submittedName>
</protein>
<dbReference type="AlphaFoldDB" id="A0A8J5RX31"/>
<accession>A0A8J5RX31</accession>
<gene>
    <name evidence="2" type="ORF">GUJ93_ZPchr0001g30516</name>
</gene>
<dbReference type="Proteomes" id="UP000729402">
    <property type="component" value="Unassembled WGS sequence"/>
</dbReference>
<proteinExistence type="predicted"/>
<comment type="caution">
    <text evidence="2">The sequence shown here is derived from an EMBL/GenBank/DDBJ whole genome shotgun (WGS) entry which is preliminary data.</text>
</comment>
<evidence type="ECO:0000313" key="2">
    <source>
        <dbReference type="EMBL" id="KAG8052943.1"/>
    </source>
</evidence>
<organism evidence="2 3">
    <name type="scientific">Zizania palustris</name>
    <name type="common">Northern wild rice</name>
    <dbReference type="NCBI Taxonomy" id="103762"/>
    <lineage>
        <taxon>Eukaryota</taxon>
        <taxon>Viridiplantae</taxon>
        <taxon>Streptophyta</taxon>
        <taxon>Embryophyta</taxon>
        <taxon>Tracheophyta</taxon>
        <taxon>Spermatophyta</taxon>
        <taxon>Magnoliopsida</taxon>
        <taxon>Liliopsida</taxon>
        <taxon>Poales</taxon>
        <taxon>Poaceae</taxon>
        <taxon>BOP clade</taxon>
        <taxon>Oryzoideae</taxon>
        <taxon>Oryzeae</taxon>
        <taxon>Zizaniinae</taxon>
        <taxon>Zizania</taxon>
    </lineage>
</organism>
<feature type="compositionally biased region" description="Pro residues" evidence="1">
    <location>
        <begin position="68"/>
        <end position="78"/>
    </location>
</feature>
<reference evidence="2" key="1">
    <citation type="journal article" date="2021" name="bioRxiv">
        <title>Whole Genome Assembly and Annotation of Northern Wild Rice, Zizania palustris L., Supports a Whole Genome Duplication in the Zizania Genus.</title>
        <authorList>
            <person name="Haas M."/>
            <person name="Kono T."/>
            <person name="Macchietto M."/>
            <person name="Millas R."/>
            <person name="McGilp L."/>
            <person name="Shao M."/>
            <person name="Duquette J."/>
            <person name="Hirsch C.N."/>
            <person name="Kimball J."/>
        </authorList>
    </citation>
    <scope>NUCLEOTIDE SEQUENCE</scope>
    <source>
        <tissue evidence="2">Fresh leaf tissue</tissue>
    </source>
</reference>